<accession>A0ACA9PA54</accession>
<dbReference type="EMBL" id="CAJVPT010030860">
    <property type="protein sequence ID" value="CAG8695714.1"/>
    <property type="molecule type" value="Genomic_DNA"/>
</dbReference>
<keyword evidence="2" id="KW-1185">Reference proteome</keyword>
<name>A0ACA9PA54_9GLOM</name>
<organism evidence="1 2">
    <name type="scientific">Acaulospora colombiana</name>
    <dbReference type="NCBI Taxonomy" id="27376"/>
    <lineage>
        <taxon>Eukaryota</taxon>
        <taxon>Fungi</taxon>
        <taxon>Fungi incertae sedis</taxon>
        <taxon>Mucoromycota</taxon>
        <taxon>Glomeromycotina</taxon>
        <taxon>Glomeromycetes</taxon>
        <taxon>Diversisporales</taxon>
        <taxon>Acaulosporaceae</taxon>
        <taxon>Acaulospora</taxon>
    </lineage>
</organism>
<reference evidence="1" key="1">
    <citation type="submission" date="2021-06" db="EMBL/GenBank/DDBJ databases">
        <authorList>
            <person name="Kallberg Y."/>
            <person name="Tangrot J."/>
            <person name="Rosling A."/>
        </authorList>
    </citation>
    <scope>NUCLEOTIDE SEQUENCE</scope>
    <source>
        <strain evidence="1">CL356</strain>
    </source>
</reference>
<dbReference type="Proteomes" id="UP000789525">
    <property type="component" value="Unassembled WGS sequence"/>
</dbReference>
<evidence type="ECO:0000313" key="2">
    <source>
        <dbReference type="Proteomes" id="UP000789525"/>
    </source>
</evidence>
<comment type="caution">
    <text evidence="1">The sequence shown here is derived from an EMBL/GenBank/DDBJ whole genome shotgun (WGS) entry which is preliminary data.</text>
</comment>
<sequence length="281" mass="32495">TLDIQKYIDHSYFGNILPHNKEAKQMLKLANMRLRWPSVTNVNEVDELIQTIDKSTTSNNTASEEPQEYVRLTAALSAISDYRSAMIDLSNPFTTLQWNVLVTDFLGKAQDLLRLPFNPMVSGISPFAVTVGQIIPLDFNVTFLENLYRQAAGQNKSFEKCAHIASFLWKFGFKEYVTHKIPMKRVINGAYICYVDPLNKTYYYTTLVLDPFRFKVLKNLLIYEIVSGKAAYIHSALYFYMSMCTCEEDFNLMNEYGVIEWDFPMEGYAEFCEKMKELLDI</sequence>
<feature type="non-terminal residue" evidence="1">
    <location>
        <position position="1"/>
    </location>
</feature>
<protein>
    <submittedName>
        <fullName evidence="1">12158_t:CDS:1</fullName>
    </submittedName>
</protein>
<feature type="non-terminal residue" evidence="1">
    <location>
        <position position="281"/>
    </location>
</feature>
<evidence type="ECO:0000313" key="1">
    <source>
        <dbReference type="EMBL" id="CAG8695714.1"/>
    </source>
</evidence>
<gene>
    <name evidence="1" type="ORF">ACOLOM_LOCUS10018</name>
</gene>
<proteinExistence type="predicted"/>